<evidence type="ECO:0000313" key="2">
    <source>
        <dbReference type="Proteomes" id="UP000017023"/>
    </source>
</evidence>
<evidence type="ECO:0000313" key="1">
    <source>
        <dbReference type="EMBL" id="ERJ99627.1"/>
    </source>
</evidence>
<organism evidence="1 2">
    <name type="scientific">Segatella salivae F0493</name>
    <dbReference type="NCBI Taxonomy" id="1395125"/>
    <lineage>
        <taxon>Bacteria</taxon>
        <taxon>Pseudomonadati</taxon>
        <taxon>Bacteroidota</taxon>
        <taxon>Bacteroidia</taxon>
        <taxon>Bacteroidales</taxon>
        <taxon>Prevotellaceae</taxon>
        <taxon>Segatella</taxon>
    </lineage>
</organism>
<accession>U2L543</accession>
<protein>
    <submittedName>
        <fullName evidence="1">Uncharacterized protein</fullName>
    </submittedName>
</protein>
<name>U2L543_9BACT</name>
<dbReference type="Proteomes" id="UP000017023">
    <property type="component" value="Unassembled WGS sequence"/>
</dbReference>
<reference evidence="1 2" key="1">
    <citation type="submission" date="2013-08" db="EMBL/GenBank/DDBJ databases">
        <authorList>
            <person name="Durkin A.S."/>
            <person name="Haft D.R."/>
            <person name="McCorrison J."/>
            <person name="Torralba M."/>
            <person name="Gillis M."/>
            <person name="Haft D.H."/>
            <person name="Methe B."/>
            <person name="Sutton G."/>
            <person name="Nelson K.E."/>
        </authorList>
    </citation>
    <scope>NUCLEOTIDE SEQUENCE [LARGE SCALE GENOMIC DNA]</scope>
    <source>
        <strain evidence="1 2">F0493</strain>
    </source>
</reference>
<sequence length="37" mass="4564">MFCESPRVKDNYQRFNDLINVNIRLSYKVKAMLNEWK</sequence>
<gene>
    <name evidence="1" type="ORF">HMPREF9145_0862</name>
</gene>
<dbReference type="AlphaFoldDB" id="U2L543"/>
<comment type="caution">
    <text evidence="1">The sequence shown here is derived from an EMBL/GenBank/DDBJ whole genome shotgun (WGS) entry which is preliminary data.</text>
</comment>
<dbReference type="PATRIC" id="fig|1395125.3.peg.1774"/>
<dbReference type="EMBL" id="AWGW01000025">
    <property type="protein sequence ID" value="ERJ99627.1"/>
    <property type="molecule type" value="Genomic_DNA"/>
</dbReference>
<proteinExistence type="predicted"/>